<dbReference type="Gene3D" id="2.170.150.20">
    <property type="entry name" value="Peptide methionine sulfoxide reductase"/>
    <property type="match status" value="1"/>
</dbReference>
<reference evidence="11 12" key="1">
    <citation type="submission" date="2019-03" db="EMBL/GenBank/DDBJ databases">
        <title>Genomic Encyclopedia of Type Strains, Phase IV (KMG-IV): sequencing the most valuable type-strain genomes for metagenomic binning, comparative biology and taxonomic classification.</title>
        <authorList>
            <person name="Goeker M."/>
        </authorList>
    </citation>
    <scope>NUCLEOTIDE SEQUENCE [LARGE SCALE GENOMIC DNA]</scope>
    <source>
        <strain evidence="11 12">DSM 25287</strain>
    </source>
</reference>
<keyword evidence="4 9" id="KW-0479">Metal-binding</keyword>
<sequence length="158" mass="17300">MPIHPATRPRSAAGYDLAPLSAAERERLAAGLPAEAVRILLYQGTEPPFCGGLLHNRGRGVYACRLCGLPLFRSEAKFESGTGWPSFYAPVDESHLRRLRDTSHGMVRVEIRCTRCDGHLGHVFPDGPPPTGERHCLNSASLEFFAEGEEPPQHVATE</sequence>
<proteinExistence type="inferred from homology"/>
<feature type="binding site" evidence="9">
    <location>
        <position position="64"/>
    </location>
    <ligand>
        <name>Zn(2+)</name>
        <dbReference type="ChEBI" id="CHEBI:29105"/>
    </ligand>
</feature>
<protein>
    <recommendedName>
        <fullName evidence="3 9">Peptide methionine sulfoxide reductase MsrB</fullName>
        <ecNumber evidence="2 9">1.8.4.12</ecNumber>
    </recommendedName>
    <alternativeName>
        <fullName evidence="8 9">Peptide-methionine (R)-S-oxide reductase</fullName>
    </alternativeName>
</protein>
<feature type="binding site" evidence="9">
    <location>
        <position position="113"/>
    </location>
    <ligand>
        <name>Zn(2+)</name>
        <dbReference type="ChEBI" id="CHEBI:29105"/>
    </ligand>
</feature>
<dbReference type="NCBIfam" id="TIGR00357">
    <property type="entry name" value="peptide-methionine (R)-S-oxide reductase MsrB"/>
    <property type="match status" value="1"/>
</dbReference>
<dbReference type="GO" id="GO:0005737">
    <property type="term" value="C:cytoplasm"/>
    <property type="evidence" value="ECO:0007669"/>
    <property type="project" value="TreeGrafter"/>
</dbReference>
<dbReference type="Proteomes" id="UP000295765">
    <property type="component" value="Unassembled WGS sequence"/>
</dbReference>
<evidence type="ECO:0000256" key="7">
    <source>
        <dbReference type="ARBA" id="ARBA00048488"/>
    </source>
</evidence>
<dbReference type="GO" id="GO:0033743">
    <property type="term" value="F:peptide-methionine (R)-S-oxide reductase activity"/>
    <property type="evidence" value="ECO:0007669"/>
    <property type="project" value="UniProtKB-UniRule"/>
</dbReference>
<dbReference type="RefSeq" id="WP_132539208.1">
    <property type="nucleotide sequence ID" value="NZ_SLWY01000004.1"/>
</dbReference>
<evidence type="ECO:0000256" key="6">
    <source>
        <dbReference type="ARBA" id="ARBA00023002"/>
    </source>
</evidence>
<dbReference type="EC" id="1.8.4.12" evidence="2 9"/>
<dbReference type="PROSITE" id="PS51790">
    <property type="entry name" value="MSRB"/>
    <property type="match status" value="1"/>
</dbReference>
<evidence type="ECO:0000256" key="9">
    <source>
        <dbReference type="HAMAP-Rule" id="MF_01400"/>
    </source>
</evidence>
<evidence type="ECO:0000256" key="3">
    <source>
        <dbReference type="ARBA" id="ARBA00021130"/>
    </source>
</evidence>
<comment type="caution">
    <text evidence="11">The sequence shown here is derived from an EMBL/GenBank/DDBJ whole genome shotgun (WGS) entry which is preliminary data.</text>
</comment>
<comment type="catalytic activity">
    <reaction evidence="7 9">
        <text>L-methionyl-[protein] + [thioredoxin]-disulfide + H2O = L-methionyl-(R)-S-oxide-[protein] + [thioredoxin]-dithiol</text>
        <dbReference type="Rhea" id="RHEA:24164"/>
        <dbReference type="Rhea" id="RHEA-COMP:10698"/>
        <dbReference type="Rhea" id="RHEA-COMP:10700"/>
        <dbReference type="Rhea" id="RHEA-COMP:12313"/>
        <dbReference type="Rhea" id="RHEA-COMP:12314"/>
        <dbReference type="ChEBI" id="CHEBI:15377"/>
        <dbReference type="ChEBI" id="CHEBI:16044"/>
        <dbReference type="ChEBI" id="CHEBI:29950"/>
        <dbReference type="ChEBI" id="CHEBI:45764"/>
        <dbReference type="ChEBI" id="CHEBI:50058"/>
        <dbReference type="EC" id="1.8.4.12"/>
    </reaction>
</comment>
<dbReference type="InterPro" id="IPR002579">
    <property type="entry name" value="Met_Sox_Rdtase_MsrB_dom"/>
</dbReference>
<dbReference type="InterPro" id="IPR028427">
    <property type="entry name" value="Met_Sox_Rdtase_MsrB"/>
</dbReference>
<dbReference type="GO" id="GO:0030091">
    <property type="term" value="P:protein repair"/>
    <property type="evidence" value="ECO:0007669"/>
    <property type="project" value="InterPro"/>
</dbReference>
<evidence type="ECO:0000256" key="8">
    <source>
        <dbReference type="ARBA" id="ARBA00075819"/>
    </source>
</evidence>
<feature type="domain" description="MsrB" evidence="10">
    <location>
        <begin position="25"/>
        <end position="147"/>
    </location>
</feature>
<dbReference type="Pfam" id="PF01641">
    <property type="entry name" value="SelR"/>
    <property type="match status" value="1"/>
</dbReference>
<evidence type="ECO:0000313" key="11">
    <source>
        <dbReference type="EMBL" id="TCO82705.1"/>
    </source>
</evidence>
<dbReference type="HAMAP" id="MF_01400">
    <property type="entry name" value="MsrB"/>
    <property type="match status" value="1"/>
</dbReference>
<keyword evidence="6 9" id="KW-0560">Oxidoreductase</keyword>
<accession>A0A4R2L973</accession>
<keyword evidence="5 9" id="KW-0862">Zinc</keyword>
<dbReference type="GO" id="GO:0006979">
    <property type="term" value="P:response to oxidative stress"/>
    <property type="evidence" value="ECO:0007669"/>
    <property type="project" value="InterPro"/>
</dbReference>
<feature type="binding site" evidence="9">
    <location>
        <position position="67"/>
    </location>
    <ligand>
        <name>Zn(2+)</name>
        <dbReference type="ChEBI" id="CHEBI:29105"/>
    </ligand>
</feature>
<dbReference type="SUPFAM" id="SSF51316">
    <property type="entry name" value="Mss4-like"/>
    <property type="match status" value="1"/>
</dbReference>
<dbReference type="FunFam" id="2.170.150.20:FF:000001">
    <property type="entry name" value="Peptide methionine sulfoxide reductase MsrB"/>
    <property type="match status" value="1"/>
</dbReference>
<evidence type="ECO:0000259" key="10">
    <source>
        <dbReference type="PROSITE" id="PS51790"/>
    </source>
</evidence>
<dbReference type="EMBL" id="SLWY01000004">
    <property type="protein sequence ID" value="TCO82705.1"/>
    <property type="molecule type" value="Genomic_DNA"/>
</dbReference>
<comment type="similarity">
    <text evidence="1 9">Belongs to the MsrB Met sulfoxide reductase family.</text>
</comment>
<evidence type="ECO:0000256" key="2">
    <source>
        <dbReference type="ARBA" id="ARBA00012499"/>
    </source>
</evidence>
<dbReference type="PANTHER" id="PTHR10173:SF52">
    <property type="entry name" value="METHIONINE-R-SULFOXIDE REDUCTASE B1"/>
    <property type="match status" value="1"/>
</dbReference>
<dbReference type="GO" id="GO:0008270">
    <property type="term" value="F:zinc ion binding"/>
    <property type="evidence" value="ECO:0007669"/>
    <property type="project" value="UniProtKB-UniRule"/>
</dbReference>
<evidence type="ECO:0000313" key="12">
    <source>
        <dbReference type="Proteomes" id="UP000295765"/>
    </source>
</evidence>
<dbReference type="InterPro" id="IPR011057">
    <property type="entry name" value="Mss4-like_sf"/>
</dbReference>
<gene>
    <name evidence="9" type="primary">msrB</name>
    <name evidence="11" type="ORF">EV699_10497</name>
</gene>
<evidence type="ECO:0000256" key="4">
    <source>
        <dbReference type="ARBA" id="ARBA00022723"/>
    </source>
</evidence>
<evidence type="ECO:0000256" key="1">
    <source>
        <dbReference type="ARBA" id="ARBA00007174"/>
    </source>
</evidence>
<evidence type="ECO:0000256" key="5">
    <source>
        <dbReference type="ARBA" id="ARBA00022833"/>
    </source>
</evidence>
<dbReference type="OrthoDB" id="9785497at2"/>
<name>A0A4R2L973_9GAMM</name>
<dbReference type="AlphaFoldDB" id="A0A4R2L973"/>
<keyword evidence="12" id="KW-1185">Reference proteome</keyword>
<feature type="active site" description="Nucleophile" evidence="9">
    <location>
        <position position="136"/>
    </location>
</feature>
<comment type="cofactor">
    <cofactor evidence="9">
        <name>Zn(2+)</name>
        <dbReference type="ChEBI" id="CHEBI:29105"/>
    </cofactor>
    <text evidence="9">Binds 1 zinc ion per subunit. The zinc ion is important for the structural integrity of the protein.</text>
</comment>
<organism evidence="11 12">
    <name type="scientific">Plasticicumulans lactativorans</name>
    <dbReference type="NCBI Taxonomy" id="1133106"/>
    <lineage>
        <taxon>Bacteria</taxon>
        <taxon>Pseudomonadati</taxon>
        <taxon>Pseudomonadota</taxon>
        <taxon>Gammaproteobacteria</taxon>
        <taxon>Candidatus Competibacteraceae</taxon>
        <taxon>Plasticicumulans</taxon>
    </lineage>
</organism>
<feature type="binding site" evidence="9">
    <location>
        <position position="116"/>
    </location>
    <ligand>
        <name>Zn(2+)</name>
        <dbReference type="ChEBI" id="CHEBI:29105"/>
    </ligand>
</feature>
<dbReference type="PANTHER" id="PTHR10173">
    <property type="entry name" value="METHIONINE SULFOXIDE REDUCTASE"/>
    <property type="match status" value="1"/>
</dbReference>